<protein>
    <submittedName>
        <fullName evidence="2">CGNR zinc finger domain-containing protein</fullName>
    </submittedName>
</protein>
<dbReference type="Proteomes" id="UP001526201">
    <property type="component" value="Unassembled WGS sequence"/>
</dbReference>
<dbReference type="Pfam" id="PF07336">
    <property type="entry name" value="ABATE"/>
    <property type="match status" value="1"/>
</dbReference>
<evidence type="ECO:0000313" key="3">
    <source>
        <dbReference type="Proteomes" id="UP001526201"/>
    </source>
</evidence>
<evidence type="ECO:0000313" key="2">
    <source>
        <dbReference type="EMBL" id="MCV7226278.1"/>
    </source>
</evidence>
<evidence type="ECO:0000259" key="1">
    <source>
        <dbReference type="Pfam" id="PF11706"/>
    </source>
</evidence>
<dbReference type="InterPro" id="IPR023286">
    <property type="entry name" value="ABATE_dom_sf"/>
</dbReference>
<feature type="domain" description="Zinc finger CGNR" evidence="1">
    <location>
        <begin position="152"/>
        <end position="194"/>
    </location>
</feature>
<dbReference type="Pfam" id="PF11706">
    <property type="entry name" value="zf-CGNR"/>
    <property type="match status" value="1"/>
</dbReference>
<dbReference type="EMBL" id="JACKTY010000021">
    <property type="protein sequence ID" value="MCV7226278.1"/>
    <property type="molecule type" value="Genomic_DNA"/>
</dbReference>
<reference evidence="2 3" key="1">
    <citation type="journal article" date="2022" name="BMC Genomics">
        <title>Comparative genome analysis of mycobacteria focusing on tRNA and non-coding RNA.</title>
        <authorList>
            <person name="Behra P.R.K."/>
            <person name="Pettersson B.M.F."/>
            <person name="Ramesh M."/>
            <person name="Das S."/>
            <person name="Dasgupta S."/>
            <person name="Kirsebom L.A."/>
        </authorList>
    </citation>
    <scope>NUCLEOTIDE SEQUENCE [LARGE SCALE GENOMIC DNA]</scope>
    <source>
        <strain evidence="2 3">DSM 44078</strain>
    </source>
</reference>
<accession>A0ABT3CA50</accession>
<dbReference type="SUPFAM" id="SSF160904">
    <property type="entry name" value="Jann2411-like"/>
    <property type="match status" value="1"/>
</dbReference>
<dbReference type="PANTHER" id="PTHR35525">
    <property type="entry name" value="BLL6575 PROTEIN"/>
    <property type="match status" value="1"/>
</dbReference>
<dbReference type="Gene3D" id="1.10.3300.10">
    <property type="entry name" value="Jann2411-like domain"/>
    <property type="match status" value="1"/>
</dbReference>
<dbReference type="PANTHER" id="PTHR35525:SF3">
    <property type="entry name" value="BLL6575 PROTEIN"/>
    <property type="match status" value="1"/>
</dbReference>
<name>A0ABT3CA50_9MYCO</name>
<dbReference type="RefSeq" id="WP_264067134.1">
    <property type="nucleotide sequence ID" value="NZ_JACKTY010000021.1"/>
</dbReference>
<proteinExistence type="predicted"/>
<organism evidence="2 3">
    <name type="scientific">Mycolicibacterium komossense</name>
    <dbReference type="NCBI Taxonomy" id="1779"/>
    <lineage>
        <taxon>Bacteria</taxon>
        <taxon>Bacillati</taxon>
        <taxon>Actinomycetota</taxon>
        <taxon>Actinomycetes</taxon>
        <taxon>Mycobacteriales</taxon>
        <taxon>Mycobacteriaceae</taxon>
        <taxon>Mycolicibacterium</taxon>
    </lineage>
</organism>
<sequence length="197" mass="21221">MTVPPGPAAQWLDDEETKPAPGALRQVQALINTLDRESGDDLLADPADAAPWLIANNLLDPDDDLAAEDLHTIVGVREALRAMTIRNTGGPAPSAQALAPLRQVAAASRARAELTDEGTVSLGPDGTSVQARLLEVLLVVKDAQLDGSWKLLKSCANDECQWAFYDRSRNHGGTWCVMASCGNKLKNRDFRARKRGK</sequence>
<gene>
    <name evidence="2" type="ORF">H7J73_09585</name>
</gene>
<dbReference type="InterPro" id="IPR010852">
    <property type="entry name" value="ABATE"/>
</dbReference>
<dbReference type="InterPro" id="IPR021005">
    <property type="entry name" value="Znf_CGNR"/>
</dbReference>
<keyword evidence="3" id="KW-1185">Reference proteome</keyword>
<comment type="caution">
    <text evidence="2">The sequence shown here is derived from an EMBL/GenBank/DDBJ whole genome shotgun (WGS) entry which is preliminary data.</text>
</comment>